<name>A0A3B3C1E6_ORYME</name>
<organism evidence="1 2">
    <name type="scientific">Oryzias melastigma</name>
    <name type="common">Marine medaka</name>
    <dbReference type="NCBI Taxonomy" id="30732"/>
    <lineage>
        <taxon>Eukaryota</taxon>
        <taxon>Metazoa</taxon>
        <taxon>Chordata</taxon>
        <taxon>Craniata</taxon>
        <taxon>Vertebrata</taxon>
        <taxon>Euteleostomi</taxon>
        <taxon>Actinopterygii</taxon>
        <taxon>Neopterygii</taxon>
        <taxon>Teleostei</taxon>
        <taxon>Neoteleostei</taxon>
        <taxon>Acanthomorphata</taxon>
        <taxon>Ovalentaria</taxon>
        <taxon>Atherinomorphae</taxon>
        <taxon>Beloniformes</taxon>
        <taxon>Adrianichthyidae</taxon>
        <taxon>Oryziinae</taxon>
        <taxon>Oryzias</taxon>
    </lineage>
</organism>
<accession>A0A3B3C1E6</accession>
<dbReference type="AlphaFoldDB" id="A0A3B3C1E6"/>
<sequence>MCSAKWSDLEKARSHRWHWNGRCPVCLRKWRVSSSERANFHPQPSQLQWYGFSPARTERSALAVWSAVRHDARRASKLTGVRPQMRLQVGALRVGLPAARERAGVSGACHSGIPKSCGGNWKSGSKLPLAPKTITSVLFLFN</sequence>
<proteinExistence type="predicted"/>
<dbReference type="Proteomes" id="UP000261560">
    <property type="component" value="Unplaced"/>
</dbReference>
<evidence type="ECO:0000313" key="2">
    <source>
        <dbReference type="Proteomes" id="UP000261560"/>
    </source>
</evidence>
<reference evidence="1" key="1">
    <citation type="submission" date="2025-08" db="UniProtKB">
        <authorList>
            <consortium name="Ensembl"/>
        </authorList>
    </citation>
    <scope>IDENTIFICATION</scope>
</reference>
<evidence type="ECO:0000313" key="1">
    <source>
        <dbReference type="Ensembl" id="ENSOMEP00000011429.1"/>
    </source>
</evidence>
<dbReference type="Ensembl" id="ENSOMET00000032316.1">
    <property type="protein sequence ID" value="ENSOMEP00000011429.1"/>
    <property type="gene ID" value="ENSOMEG00000012740.1"/>
</dbReference>
<reference evidence="1" key="2">
    <citation type="submission" date="2025-09" db="UniProtKB">
        <authorList>
            <consortium name="Ensembl"/>
        </authorList>
    </citation>
    <scope>IDENTIFICATION</scope>
</reference>
<keyword evidence="2" id="KW-1185">Reference proteome</keyword>
<dbReference type="PaxDb" id="30732-ENSOMEP00000011429"/>
<protein>
    <submittedName>
        <fullName evidence="1">Uncharacterized protein</fullName>
    </submittedName>
</protein>